<protein>
    <recommendedName>
        <fullName evidence="3">Reverse transcriptase</fullName>
    </recommendedName>
</protein>
<evidence type="ECO:0008006" key="3">
    <source>
        <dbReference type="Google" id="ProtNLM"/>
    </source>
</evidence>
<reference evidence="1" key="1">
    <citation type="journal article" date="2022" name="bioRxiv">
        <title>Sequencing and chromosome-scale assembly of the giantPleurodeles waltlgenome.</title>
        <authorList>
            <person name="Brown T."/>
            <person name="Elewa A."/>
            <person name="Iarovenko S."/>
            <person name="Subramanian E."/>
            <person name="Araus A.J."/>
            <person name="Petzold A."/>
            <person name="Susuki M."/>
            <person name="Suzuki K.-i.T."/>
            <person name="Hayashi T."/>
            <person name="Toyoda A."/>
            <person name="Oliveira C."/>
            <person name="Osipova E."/>
            <person name="Leigh N.D."/>
            <person name="Simon A."/>
            <person name="Yun M.H."/>
        </authorList>
    </citation>
    <scope>NUCLEOTIDE SEQUENCE</scope>
    <source>
        <strain evidence="1">20211129_DDA</strain>
        <tissue evidence="1">Liver</tissue>
    </source>
</reference>
<organism evidence="1 2">
    <name type="scientific">Pleurodeles waltl</name>
    <name type="common">Iberian ribbed newt</name>
    <dbReference type="NCBI Taxonomy" id="8319"/>
    <lineage>
        <taxon>Eukaryota</taxon>
        <taxon>Metazoa</taxon>
        <taxon>Chordata</taxon>
        <taxon>Craniata</taxon>
        <taxon>Vertebrata</taxon>
        <taxon>Euteleostomi</taxon>
        <taxon>Amphibia</taxon>
        <taxon>Batrachia</taxon>
        <taxon>Caudata</taxon>
        <taxon>Salamandroidea</taxon>
        <taxon>Salamandridae</taxon>
        <taxon>Pleurodelinae</taxon>
        <taxon>Pleurodeles</taxon>
    </lineage>
</organism>
<sequence>MRGGPGVWAIKGGSGHGGIVANRLVTVIIDLVREDQHGVVPGWDTTGHVNSVITALEAGSAKVSPLGAIMLDAEQAFDRVASQTNHARSFASYIVTSRRGLLLCHHACLIDLGWTLVDDPGSQSCALVA</sequence>
<gene>
    <name evidence="1" type="ORF">NDU88_003212</name>
</gene>
<dbReference type="AlphaFoldDB" id="A0AAV7LEP2"/>
<evidence type="ECO:0000313" key="2">
    <source>
        <dbReference type="Proteomes" id="UP001066276"/>
    </source>
</evidence>
<name>A0AAV7LEP2_PLEWA</name>
<dbReference type="EMBL" id="JANPWB010000015">
    <property type="protein sequence ID" value="KAJ1090072.1"/>
    <property type="molecule type" value="Genomic_DNA"/>
</dbReference>
<accession>A0AAV7LEP2</accession>
<keyword evidence="2" id="KW-1185">Reference proteome</keyword>
<evidence type="ECO:0000313" key="1">
    <source>
        <dbReference type="EMBL" id="KAJ1090072.1"/>
    </source>
</evidence>
<proteinExistence type="predicted"/>
<dbReference type="Proteomes" id="UP001066276">
    <property type="component" value="Chromosome 11"/>
</dbReference>
<comment type="caution">
    <text evidence="1">The sequence shown here is derived from an EMBL/GenBank/DDBJ whole genome shotgun (WGS) entry which is preliminary data.</text>
</comment>